<dbReference type="PROSITE" id="PS00211">
    <property type="entry name" value="ABC_TRANSPORTER_1"/>
    <property type="match status" value="1"/>
</dbReference>
<evidence type="ECO:0000259" key="5">
    <source>
        <dbReference type="PROSITE" id="PS50893"/>
    </source>
</evidence>
<dbReference type="GO" id="GO:0022857">
    <property type="term" value="F:transmembrane transporter activity"/>
    <property type="evidence" value="ECO:0007669"/>
    <property type="project" value="UniProtKB-ARBA"/>
</dbReference>
<reference evidence="7" key="1">
    <citation type="submission" date="2014-09" db="EMBL/GenBank/DDBJ databases">
        <authorList>
            <person name="Gomez-Valero L."/>
        </authorList>
    </citation>
    <scope>NUCLEOTIDE SEQUENCE [LARGE SCALE GENOMIC DNA]</scope>
    <source>
        <strain evidence="7">ATCC35250</strain>
    </source>
</reference>
<keyword evidence="3" id="KW-0067">ATP-binding</keyword>
<dbReference type="InterPro" id="IPR003593">
    <property type="entry name" value="AAA+_ATPase"/>
</dbReference>
<dbReference type="Pfam" id="PF00005">
    <property type="entry name" value="ABC_tran"/>
    <property type="match status" value="1"/>
</dbReference>
<gene>
    <name evidence="6" type="primary">lolD</name>
    <name evidence="6" type="ORF">LHA_0158</name>
</gene>
<evidence type="ECO:0000256" key="2">
    <source>
        <dbReference type="ARBA" id="ARBA00022741"/>
    </source>
</evidence>
<keyword evidence="1" id="KW-0813">Transport</keyword>
<proteinExistence type="inferred from homology"/>
<dbReference type="Proteomes" id="UP000032803">
    <property type="component" value="Chromosome I"/>
</dbReference>
<dbReference type="PANTHER" id="PTHR24220">
    <property type="entry name" value="IMPORT ATP-BINDING PROTEIN"/>
    <property type="match status" value="1"/>
</dbReference>
<keyword evidence="2" id="KW-0547">Nucleotide-binding</keyword>
<keyword evidence="6" id="KW-0378">Hydrolase</keyword>
<dbReference type="InterPro" id="IPR017871">
    <property type="entry name" value="ABC_transporter-like_CS"/>
</dbReference>
<dbReference type="FunFam" id="3.40.50.300:FF:000032">
    <property type="entry name" value="Export ABC transporter ATP-binding protein"/>
    <property type="match status" value="1"/>
</dbReference>
<dbReference type="Gene3D" id="3.40.50.300">
    <property type="entry name" value="P-loop containing nucleotide triphosphate hydrolases"/>
    <property type="match status" value="1"/>
</dbReference>
<keyword evidence="7" id="KW-1185">Reference proteome</keyword>
<evidence type="ECO:0000256" key="1">
    <source>
        <dbReference type="ARBA" id="ARBA00022448"/>
    </source>
</evidence>
<dbReference type="PANTHER" id="PTHR24220:SF692">
    <property type="entry name" value="ABC TRANSPORTER DOMAIN-CONTAINING PROTEIN"/>
    <property type="match status" value="1"/>
</dbReference>
<dbReference type="RefSeq" id="WP_052673540.1">
    <property type="nucleotide sequence ID" value="NZ_LNYF01000008.1"/>
</dbReference>
<evidence type="ECO:0000256" key="3">
    <source>
        <dbReference type="ARBA" id="ARBA00022840"/>
    </source>
</evidence>
<dbReference type="AlphaFoldDB" id="A0A0A8UQA9"/>
<protein>
    <submittedName>
        <fullName evidence="6">Phosphonate-transporting ATPase</fullName>
        <ecNumber evidence="6">3.6.3.28</ecNumber>
    </submittedName>
</protein>
<dbReference type="HOGENOM" id="CLU_000604_1_22_6"/>
<name>A0A0A8UQA9_LEGHA</name>
<dbReference type="EMBL" id="LN681225">
    <property type="protein sequence ID" value="CEK09272.1"/>
    <property type="molecule type" value="Genomic_DNA"/>
</dbReference>
<evidence type="ECO:0000313" key="6">
    <source>
        <dbReference type="EMBL" id="CEK09272.1"/>
    </source>
</evidence>
<dbReference type="InterPro" id="IPR027417">
    <property type="entry name" value="P-loop_NTPase"/>
</dbReference>
<dbReference type="PATRIC" id="fig|449.7.peg.860"/>
<dbReference type="SUPFAM" id="SSF52540">
    <property type="entry name" value="P-loop containing nucleoside triphosphate hydrolases"/>
    <property type="match status" value="1"/>
</dbReference>
<dbReference type="OrthoDB" id="9780942at2"/>
<dbReference type="GO" id="GO:1902495">
    <property type="term" value="C:transmembrane transporter complex"/>
    <property type="evidence" value="ECO:0007669"/>
    <property type="project" value="UniProtKB-ARBA"/>
</dbReference>
<evidence type="ECO:0000256" key="4">
    <source>
        <dbReference type="ARBA" id="ARBA00038388"/>
    </source>
</evidence>
<dbReference type="CDD" id="cd03255">
    <property type="entry name" value="ABC_MJ0796_LolCDE_FtsE"/>
    <property type="match status" value="1"/>
</dbReference>
<dbReference type="GO" id="GO:0005886">
    <property type="term" value="C:plasma membrane"/>
    <property type="evidence" value="ECO:0007669"/>
    <property type="project" value="TreeGrafter"/>
</dbReference>
<dbReference type="GO" id="GO:0016887">
    <property type="term" value="F:ATP hydrolysis activity"/>
    <property type="evidence" value="ECO:0007669"/>
    <property type="project" value="InterPro"/>
</dbReference>
<feature type="domain" description="ABC transporter" evidence="5">
    <location>
        <begin position="4"/>
        <end position="226"/>
    </location>
</feature>
<accession>A0A0A8UQA9</accession>
<organism evidence="6 7">
    <name type="scientific">Legionella hackeliae</name>
    <dbReference type="NCBI Taxonomy" id="449"/>
    <lineage>
        <taxon>Bacteria</taxon>
        <taxon>Pseudomonadati</taxon>
        <taxon>Pseudomonadota</taxon>
        <taxon>Gammaproteobacteria</taxon>
        <taxon>Legionellales</taxon>
        <taxon>Legionellaceae</taxon>
        <taxon>Legionella</taxon>
    </lineage>
</organism>
<dbReference type="SMART" id="SM00382">
    <property type="entry name" value="AAA"/>
    <property type="match status" value="1"/>
</dbReference>
<dbReference type="STRING" id="449.LHA_0158"/>
<dbReference type="GO" id="GO:0005524">
    <property type="term" value="F:ATP binding"/>
    <property type="evidence" value="ECO:0007669"/>
    <property type="project" value="UniProtKB-KW"/>
</dbReference>
<dbReference type="InterPro" id="IPR017911">
    <property type="entry name" value="MacB-like_ATP-bd"/>
</dbReference>
<evidence type="ECO:0000313" key="7">
    <source>
        <dbReference type="Proteomes" id="UP000032803"/>
    </source>
</evidence>
<dbReference type="InterPro" id="IPR015854">
    <property type="entry name" value="ABC_transpr_LolD-like"/>
</dbReference>
<dbReference type="KEGG" id="lha:LHA_0158"/>
<dbReference type="PROSITE" id="PS50893">
    <property type="entry name" value="ABC_TRANSPORTER_2"/>
    <property type="match status" value="1"/>
</dbReference>
<sequence>MTLLKTQNLTKRYMYDKHSYEIGVENISISINEGEIVAIRGRSGSGKSTLLNLLGGIDKPSGGRYYFLDHEVSKMSSSQLSLFRLHHIGFIFQDFHLMRERSVIDNVCLPLLYAGLTLEEAKEKAKVLVKAVNLSHYEDKMTKHLSGGQRQRVAVARSLANSPKMILADEPTGNLDETNSHAVFSFLKEINHLYNTTLVIATHDNISHHYANRTIHMHDGHLQEKN</sequence>
<dbReference type="EC" id="3.6.3.28" evidence="6"/>
<dbReference type="InterPro" id="IPR003439">
    <property type="entry name" value="ABC_transporter-like_ATP-bd"/>
</dbReference>
<comment type="similarity">
    <text evidence="4">Belongs to the ABC transporter superfamily. Macrolide exporter (TC 3.A.1.122) family.</text>
</comment>